<organism evidence="1">
    <name type="scientific">Oryza brachyantha</name>
    <name type="common">malo sina</name>
    <dbReference type="NCBI Taxonomy" id="4533"/>
    <lineage>
        <taxon>Eukaryota</taxon>
        <taxon>Viridiplantae</taxon>
        <taxon>Streptophyta</taxon>
        <taxon>Embryophyta</taxon>
        <taxon>Tracheophyta</taxon>
        <taxon>Spermatophyta</taxon>
        <taxon>Magnoliopsida</taxon>
        <taxon>Liliopsida</taxon>
        <taxon>Poales</taxon>
        <taxon>Poaceae</taxon>
        <taxon>BOP clade</taxon>
        <taxon>Oryzoideae</taxon>
        <taxon>Oryzeae</taxon>
        <taxon>Oryzinae</taxon>
        <taxon>Oryza</taxon>
    </lineage>
</organism>
<evidence type="ECO:0000313" key="2">
    <source>
        <dbReference type="Proteomes" id="UP000006038"/>
    </source>
</evidence>
<keyword evidence="2" id="KW-1185">Reference proteome</keyword>
<sequence length="51" mass="6099">MYFRLSIYQVMFDLIHSGCYVYCTCTITSWYKNEQCLIPHFIFSQCASLET</sequence>
<dbReference type="EnsemblPlants" id="OB01G27170.1">
    <property type="protein sequence ID" value="OB01G27170.1"/>
    <property type="gene ID" value="OB01G27170"/>
</dbReference>
<dbReference type="Proteomes" id="UP000006038">
    <property type="component" value="Chromosome 1"/>
</dbReference>
<dbReference type="HOGENOM" id="CLU_3112578_0_0_1"/>
<reference evidence="1" key="1">
    <citation type="journal article" date="2013" name="Nat. Commun.">
        <title>Whole-genome sequencing of Oryza brachyantha reveals mechanisms underlying Oryza genome evolution.</title>
        <authorList>
            <person name="Chen J."/>
            <person name="Huang Q."/>
            <person name="Gao D."/>
            <person name="Wang J."/>
            <person name="Lang Y."/>
            <person name="Liu T."/>
            <person name="Li B."/>
            <person name="Bai Z."/>
            <person name="Luis Goicoechea J."/>
            <person name="Liang C."/>
            <person name="Chen C."/>
            <person name="Zhang W."/>
            <person name="Sun S."/>
            <person name="Liao Y."/>
            <person name="Zhang X."/>
            <person name="Yang L."/>
            <person name="Song C."/>
            <person name="Wang M."/>
            <person name="Shi J."/>
            <person name="Liu G."/>
            <person name="Liu J."/>
            <person name="Zhou H."/>
            <person name="Zhou W."/>
            <person name="Yu Q."/>
            <person name="An N."/>
            <person name="Chen Y."/>
            <person name="Cai Q."/>
            <person name="Wang B."/>
            <person name="Liu B."/>
            <person name="Min J."/>
            <person name="Huang Y."/>
            <person name="Wu H."/>
            <person name="Li Z."/>
            <person name="Zhang Y."/>
            <person name="Yin Y."/>
            <person name="Song W."/>
            <person name="Jiang J."/>
            <person name="Jackson S.A."/>
            <person name="Wing R.A."/>
            <person name="Wang J."/>
            <person name="Chen M."/>
        </authorList>
    </citation>
    <scope>NUCLEOTIDE SEQUENCE [LARGE SCALE GENOMIC DNA]</scope>
    <source>
        <strain evidence="1">cv. IRGC 101232</strain>
    </source>
</reference>
<dbReference type="AlphaFoldDB" id="J3L0G1"/>
<protein>
    <submittedName>
        <fullName evidence="1">Uncharacterized protein</fullName>
    </submittedName>
</protein>
<evidence type="ECO:0000313" key="1">
    <source>
        <dbReference type="EnsemblPlants" id="OB01G27170.1"/>
    </source>
</evidence>
<accession>J3L0G1</accession>
<reference evidence="1" key="2">
    <citation type="submission" date="2013-04" db="UniProtKB">
        <authorList>
            <consortium name="EnsemblPlants"/>
        </authorList>
    </citation>
    <scope>IDENTIFICATION</scope>
</reference>
<name>J3L0G1_ORYBR</name>
<proteinExistence type="predicted"/>
<dbReference type="Gramene" id="OB01G27170.1">
    <property type="protein sequence ID" value="OB01G27170.1"/>
    <property type="gene ID" value="OB01G27170"/>
</dbReference>